<proteinExistence type="predicted"/>
<organism evidence="1 2">
    <name type="scientific">Jatrophihabitans telluris</name>
    <dbReference type="NCBI Taxonomy" id="2038343"/>
    <lineage>
        <taxon>Bacteria</taxon>
        <taxon>Bacillati</taxon>
        <taxon>Actinomycetota</taxon>
        <taxon>Actinomycetes</taxon>
        <taxon>Jatrophihabitantales</taxon>
        <taxon>Jatrophihabitantaceae</taxon>
        <taxon>Jatrophihabitans</taxon>
    </lineage>
</organism>
<keyword evidence="2" id="KW-1185">Reference proteome</keyword>
<gene>
    <name evidence="1" type="ORF">M6D93_04075</name>
</gene>
<dbReference type="RefSeq" id="WP_249773082.1">
    <property type="nucleotide sequence ID" value="NZ_CP097332.1"/>
</dbReference>
<accession>A0ABY4QZU9</accession>
<protein>
    <submittedName>
        <fullName evidence="1">Uncharacterized protein</fullName>
    </submittedName>
</protein>
<dbReference type="Proteomes" id="UP001056336">
    <property type="component" value="Chromosome"/>
</dbReference>
<sequence>MKIFLCVACNSYFNETLEIPCRPIITSLMQADSVTLDVTDQTNLAAYFTKLSLLMALWPHYPDGMDPFIGLTDMRTFRQGLVLPAGTRIWLGCIEDANLRREQAVMRAIPESFTREARESQWLLPAGSSCHLASFDHLFAVLFWMRRDPLRGGQPAIDARVMISKAERAGLVHRIWPNRGTRLVWPPPLAFDAATYAHWSNRFGYVPPGTRPKINTPNGLPDWAARSLAHWESLPTSRLAADQAEDHG</sequence>
<reference evidence="1" key="1">
    <citation type="journal article" date="2018" name="Int. J. Syst. Evol. Microbiol.">
        <title>Jatrophihabitans telluris sp. nov., isolated from sediment soil of lava forest wetlands and the emended description of the genus Jatrophihabitans.</title>
        <authorList>
            <person name="Lee K.C."/>
            <person name="Suh M.K."/>
            <person name="Eom M.K."/>
            <person name="Kim K.K."/>
            <person name="Kim J.S."/>
            <person name="Kim D.S."/>
            <person name="Ko S.H."/>
            <person name="Shin Y.K."/>
            <person name="Lee J.S."/>
        </authorList>
    </citation>
    <scope>NUCLEOTIDE SEQUENCE</scope>
    <source>
        <strain evidence="1">N237</strain>
    </source>
</reference>
<evidence type="ECO:0000313" key="1">
    <source>
        <dbReference type="EMBL" id="UQX89186.1"/>
    </source>
</evidence>
<evidence type="ECO:0000313" key="2">
    <source>
        <dbReference type="Proteomes" id="UP001056336"/>
    </source>
</evidence>
<dbReference type="EMBL" id="CP097332">
    <property type="protein sequence ID" value="UQX89186.1"/>
    <property type="molecule type" value="Genomic_DNA"/>
</dbReference>
<reference evidence="1" key="2">
    <citation type="submission" date="2022-05" db="EMBL/GenBank/DDBJ databases">
        <authorList>
            <person name="Kim J.-S."/>
            <person name="Lee K."/>
            <person name="Suh M."/>
            <person name="Eom M."/>
            <person name="Kim J.-S."/>
            <person name="Kim D.-S."/>
            <person name="Ko S.-H."/>
            <person name="Shin Y."/>
            <person name="Lee J.-S."/>
        </authorList>
    </citation>
    <scope>NUCLEOTIDE SEQUENCE</scope>
    <source>
        <strain evidence="1">N237</strain>
    </source>
</reference>
<name>A0ABY4QZU9_9ACTN</name>